<evidence type="ECO:0000256" key="1">
    <source>
        <dbReference type="ARBA" id="ARBA00022694"/>
    </source>
</evidence>
<feature type="region of interest" description="Disordered" evidence="5">
    <location>
        <begin position="91"/>
        <end position="183"/>
    </location>
</feature>
<evidence type="ECO:0000256" key="5">
    <source>
        <dbReference type="SAM" id="MobiDB-lite"/>
    </source>
</evidence>
<evidence type="ECO:0000313" key="6">
    <source>
        <dbReference type="EMBL" id="KAL1519501.1"/>
    </source>
</evidence>
<keyword evidence="7" id="KW-1185">Reference proteome</keyword>
<dbReference type="GO" id="GO:0046872">
    <property type="term" value="F:metal ion binding"/>
    <property type="evidence" value="ECO:0007669"/>
    <property type="project" value="UniProtKB-KW"/>
</dbReference>
<keyword evidence="3" id="KW-0862">Zinc</keyword>
<dbReference type="GO" id="GO:0005655">
    <property type="term" value="C:nucleolar ribonuclease P complex"/>
    <property type="evidence" value="ECO:0007669"/>
    <property type="project" value="TreeGrafter"/>
</dbReference>
<evidence type="ECO:0000256" key="2">
    <source>
        <dbReference type="ARBA" id="ARBA00022723"/>
    </source>
</evidence>
<dbReference type="Proteomes" id="UP001515480">
    <property type="component" value="Unassembled WGS sequence"/>
</dbReference>
<evidence type="ECO:0000313" key="7">
    <source>
        <dbReference type="Proteomes" id="UP001515480"/>
    </source>
</evidence>
<dbReference type="PANTHER" id="PTHR14742">
    <property type="entry name" value="RIBONUCLEASE P SUBUNIT P21"/>
    <property type="match status" value="1"/>
</dbReference>
<comment type="similarity">
    <text evidence="4">Belongs to the eukaryotic/archaeal RNase P protein component 4 family.</text>
</comment>
<dbReference type="Gene3D" id="6.20.50.20">
    <property type="match status" value="1"/>
</dbReference>
<dbReference type="Pfam" id="PF04032">
    <property type="entry name" value="Rpr2"/>
    <property type="match status" value="1"/>
</dbReference>
<proteinExistence type="inferred from homology"/>
<keyword evidence="1" id="KW-0819">tRNA processing</keyword>
<organism evidence="6 7">
    <name type="scientific">Prymnesium parvum</name>
    <name type="common">Toxic golden alga</name>
    <dbReference type="NCBI Taxonomy" id="97485"/>
    <lineage>
        <taxon>Eukaryota</taxon>
        <taxon>Haptista</taxon>
        <taxon>Haptophyta</taxon>
        <taxon>Prymnesiophyceae</taxon>
        <taxon>Prymnesiales</taxon>
        <taxon>Prymnesiaceae</taxon>
        <taxon>Prymnesium</taxon>
    </lineage>
</organism>
<dbReference type="PANTHER" id="PTHR14742:SF0">
    <property type="entry name" value="RIBONUCLEASE P PROTEIN SUBUNIT P21"/>
    <property type="match status" value="1"/>
</dbReference>
<evidence type="ECO:0000256" key="4">
    <source>
        <dbReference type="ARBA" id="ARBA00038402"/>
    </source>
</evidence>
<feature type="compositionally biased region" description="Low complexity" evidence="5">
    <location>
        <begin position="118"/>
        <end position="140"/>
    </location>
</feature>
<gene>
    <name evidence="6" type="ORF">AB1Y20_023018</name>
</gene>
<reference evidence="6 7" key="1">
    <citation type="journal article" date="2024" name="Science">
        <title>Giant polyketide synthase enzymes in the biosynthesis of giant marine polyether toxins.</title>
        <authorList>
            <person name="Fallon T.R."/>
            <person name="Shende V.V."/>
            <person name="Wierzbicki I.H."/>
            <person name="Pendleton A.L."/>
            <person name="Watervoot N.F."/>
            <person name="Auber R.P."/>
            <person name="Gonzalez D.J."/>
            <person name="Wisecaver J.H."/>
            <person name="Moore B.S."/>
        </authorList>
    </citation>
    <scope>NUCLEOTIDE SEQUENCE [LARGE SCALE GENOMIC DNA]</scope>
    <source>
        <strain evidence="6 7">12B1</strain>
    </source>
</reference>
<dbReference type="InterPro" id="IPR007175">
    <property type="entry name" value="Rpr2/Snm1/Rpp21"/>
</dbReference>
<dbReference type="GO" id="GO:0008033">
    <property type="term" value="P:tRNA processing"/>
    <property type="evidence" value="ECO:0007669"/>
    <property type="project" value="UniProtKB-KW"/>
</dbReference>
<name>A0AB34JCW1_PRYPA</name>
<accession>A0AB34JCW1</accession>
<dbReference type="AlphaFoldDB" id="A0AB34JCW1"/>
<keyword evidence="2" id="KW-0479">Metal-binding</keyword>
<sequence>MEALAHLWLSAHAHVREAPELSQLLVQQMVSRAAREQLALPSRALHRICQRCSSLLVPGLDCSVKQLTHRSRPAARRCSLRVHCERCGHASTFPGAARTSSRAGQQPLPAANSGPAGGVARKSAAAQAAKAKAKAGAQSAVHKHSEVRKLAKAGAQSAVHKHSEVRKPESSSGNKREHKAAAPAKVGAEALFGFDFIPL</sequence>
<protein>
    <submittedName>
        <fullName evidence="6">Uncharacterized protein</fullName>
    </submittedName>
</protein>
<dbReference type="EMBL" id="JBGBPQ010000009">
    <property type="protein sequence ID" value="KAL1519501.1"/>
    <property type="molecule type" value="Genomic_DNA"/>
</dbReference>
<comment type="caution">
    <text evidence="6">The sequence shown here is derived from an EMBL/GenBank/DDBJ whole genome shotgun (WGS) entry which is preliminary data.</text>
</comment>
<evidence type="ECO:0000256" key="3">
    <source>
        <dbReference type="ARBA" id="ARBA00022833"/>
    </source>
</evidence>